<keyword evidence="3" id="KW-0963">Cytoplasm</keyword>
<dbReference type="PANTHER" id="PTHR10889:SF1">
    <property type="entry name" value="DEOXYRIBOSE-PHOSPHATE ALDOLASE"/>
    <property type="match status" value="1"/>
</dbReference>
<keyword evidence="5" id="KW-0704">Schiff base</keyword>
<dbReference type="SUPFAM" id="SSF51569">
    <property type="entry name" value="Aldolase"/>
    <property type="match status" value="1"/>
</dbReference>
<comment type="catalytic activity">
    <reaction evidence="7">
        <text>2-deoxy-D-ribose 5-phosphate = D-glyceraldehyde 3-phosphate + acetaldehyde</text>
        <dbReference type="Rhea" id="RHEA:12821"/>
        <dbReference type="ChEBI" id="CHEBI:15343"/>
        <dbReference type="ChEBI" id="CHEBI:59776"/>
        <dbReference type="ChEBI" id="CHEBI:62877"/>
        <dbReference type="EC" id="4.1.2.4"/>
    </reaction>
</comment>
<organism evidence="8">
    <name type="scientific">marine metagenome</name>
    <dbReference type="NCBI Taxonomy" id="408172"/>
    <lineage>
        <taxon>unclassified sequences</taxon>
        <taxon>metagenomes</taxon>
        <taxon>ecological metagenomes</taxon>
    </lineage>
</organism>
<dbReference type="EC" id="4.1.2.4" evidence="2"/>
<dbReference type="Gene3D" id="3.20.20.70">
    <property type="entry name" value="Aldolase class I"/>
    <property type="match status" value="1"/>
</dbReference>
<evidence type="ECO:0000256" key="3">
    <source>
        <dbReference type="ARBA" id="ARBA00022490"/>
    </source>
</evidence>
<reference evidence="8" key="1">
    <citation type="submission" date="2018-05" db="EMBL/GenBank/DDBJ databases">
        <authorList>
            <person name="Lanie J.A."/>
            <person name="Ng W.-L."/>
            <person name="Kazmierczak K.M."/>
            <person name="Andrzejewski T.M."/>
            <person name="Davidsen T.M."/>
            <person name="Wayne K.J."/>
            <person name="Tettelin H."/>
            <person name="Glass J.I."/>
            <person name="Rusch D."/>
            <person name="Podicherti R."/>
            <person name="Tsui H.-C.T."/>
            <person name="Winkler M.E."/>
        </authorList>
    </citation>
    <scope>NUCLEOTIDE SEQUENCE</scope>
</reference>
<proteinExistence type="inferred from homology"/>
<keyword evidence="4" id="KW-0456">Lyase</keyword>
<dbReference type="GO" id="GO:0016052">
    <property type="term" value="P:carbohydrate catabolic process"/>
    <property type="evidence" value="ECO:0007669"/>
    <property type="project" value="TreeGrafter"/>
</dbReference>
<accession>A0A381R0B4</accession>
<dbReference type="InterPro" id="IPR002915">
    <property type="entry name" value="DeoC/FbaB/LacD_aldolase"/>
</dbReference>
<dbReference type="PANTHER" id="PTHR10889">
    <property type="entry name" value="DEOXYRIBOSE-PHOSPHATE ALDOLASE"/>
    <property type="match status" value="1"/>
</dbReference>
<evidence type="ECO:0000256" key="7">
    <source>
        <dbReference type="ARBA" id="ARBA00048791"/>
    </source>
</evidence>
<dbReference type="InterPro" id="IPR011343">
    <property type="entry name" value="DeoC"/>
</dbReference>
<dbReference type="AlphaFoldDB" id="A0A381R0B4"/>
<dbReference type="Pfam" id="PF01791">
    <property type="entry name" value="DeoC"/>
    <property type="match status" value="1"/>
</dbReference>
<dbReference type="SMART" id="SM01133">
    <property type="entry name" value="DeoC"/>
    <property type="match status" value="1"/>
</dbReference>
<evidence type="ECO:0000256" key="6">
    <source>
        <dbReference type="ARBA" id="ARBA00032755"/>
    </source>
</evidence>
<dbReference type="GO" id="GO:0004139">
    <property type="term" value="F:deoxyribose-phosphate aldolase activity"/>
    <property type="evidence" value="ECO:0007669"/>
    <property type="project" value="UniProtKB-EC"/>
</dbReference>
<dbReference type="GO" id="GO:0009264">
    <property type="term" value="P:deoxyribonucleotide catabolic process"/>
    <property type="evidence" value="ECO:0007669"/>
    <property type="project" value="InterPro"/>
</dbReference>
<evidence type="ECO:0000313" key="8">
    <source>
        <dbReference type="EMBL" id="SUZ85142.1"/>
    </source>
</evidence>
<evidence type="ECO:0000256" key="1">
    <source>
        <dbReference type="ARBA" id="ARBA00010936"/>
    </source>
</evidence>
<comment type="similarity">
    <text evidence="1">Belongs to the DeoC/FbaB aldolase family. DeoC type 1 subfamily.</text>
</comment>
<dbReference type="PIRSF" id="PIRSF001357">
    <property type="entry name" value="DeoC"/>
    <property type="match status" value="1"/>
</dbReference>
<evidence type="ECO:0000256" key="2">
    <source>
        <dbReference type="ARBA" id="ARBA00012515"/>
    </source>
</evidence>
<name>A0A381R0B4_9ZZZZ</name>
<sequence length="237" mass="25589">MKVRDLAKMIDHSLLHPTITDADLRSGCEIAAKYACASVCIKPYAVSLAAELLAEADCDICAVAGFPHGNSHTSIIVAEAELACEEGASEIDIVANTGKVLGGNWDYITAELKAVNEAVIAKGAILKVIFENDFLEEHHIINLCRICSDLNIAFIKTSTGYGFVKQDNGMYSYEGSTVPHLMLMREHSDPSVQIKAAGGVKNLDDLLRVRELGCTRVGATATIEILEEAKVRFGSEY</sequence>
<evidence type="ECO:0000256" key="4">
    <source>
        <dbReference type="ARBA" id="ARBA00023239"/>
    </source>
</evidence>
<gene>
    <name evidence="8" type="ORF">METZ01_LOCUS37996</name>
</gene>
<dbReference type="GO" id="GO:0005737">
    <property type="term" value="C:cytoplasm"/>
    <property type="evidence" value="ECO:0007669"/>
    <property type="project" value="InterPro"/>
</dbReference>
<dbReference type="CDD" id="cd00959">
    <property type="entry name" value="DeoC"/>
    <property type="match status" value="1"/>
</dbReference>
<dbReference type="HAMAP" id="MF_00114">
    <property type="entry name" value="DeoC_type1"/>
    <property type="match status" value="1"/>
</dbReference>
<dbReference type="EMBL" id="UINC01001622">
    <property type="protein sequence ID" value="SUZ85142.1"/>
    <property type="molecule type" value="Genomic_DNA"/>
</dbReference>
<dbReference type="NCBIfam" id="TIGR00126">
    <property type="entry name" value="deoC"/>
    <property type="match status" value="1"/>
</dbReference>
<protein>
    <recommendedName>
        <fullName evidence="2">deoxyribose-phosphate aldolase</fullName>
        <ecNumber evidence="2">4.1.2.4</ecNumber>
    </recommendedName>
    <alternativeName>
        <fullName evidence="6">2-deoxy-D-ribose 5-phosphate aldolase</fullName>
    </alternativeName>
</protein>
<evidence type="ECO:0000256" key="5">
    <source>
        <dbReference type="ARBA" id="ARBA00023270"/>
    </source>
</evidence>
<dbReference type="InterPro" id="IPR013785">
    <property type="entry name" value="Aldolase_TIM"/>
</dbReference>
<dbReference type="InterPro" id="IPR028581">
    <property type="entry name" value="DeoC_typeI"/>
</dbReference>